<keyword evidence="2" id="KW-1185">Reference proteome</keyword>
<dbReference type="RefSeq" id="YP_009275214.1">
    <property type="nucleotide sequence ID" value="NC_030925.1"/>
</dbReference>
<sequence length="91" mass="9957">MGMDVYVVGVKSPTEEHKKKVEAYRACEAAGIEVPSELEMYFDYTEPSEDGMEVSISEAVSGDVMYDEGVMTIDLSKLPSGVTHIKVIGSY</sequence>
<proteinExistence type="predicted"/>
<evidence type="ECO:0000313" key="1">
    <source>
        <dbReference type="EMBL" id="AMQ66524.1"/>
    </source>
</evidence>
<reference evidence="1 2" key="1">
    <citation type="submission" date="2016-01" db="EMBL/GenBank/DDBJ databases">
        <title>Isolation and characterization of bacteriophages from East Africa Rift Valley soda lakes.</title>
        <authorList>
            <person name="van Zyl L.J."/>
            <person name="Nemavhulani S."/>
            <person name="Cowan D.A."/>
            <person name="Trindade M.I."/>
        </authorList>
    </citation>
    <scope>NUCLEOTIDE SEQUENCE [LARGE SCALE GENOMIC DNA]</scope>
</reference>
<accession>A0A142F167</accession>
<dbReference type="Proteomes" id="UP000201588">
    <property type="component" value="Segment"/>
</dbReference>
<dbReference type="EMBL" id="KU640380">
    <property type="protein sequence ID" value="AMQ66524.1"/>
    <property type="molecule type" value="Genomic_DNA"/>
</dbReference>
<dbReference type="KEGG" id="vg:28799409"/>
<protein>
    <submittedName>
        <fullName evidence="1">Uncharacterized protein</fullName>
    </submittedName>
</protein>
<organism evidence="1 2">
    <name type="scientific">Bacillus phage Shbh1</name>
    <dbReference type="NCBI Taxonomy" id="1796992"/>
    <lineage>
        <taxon>Viruses</taxon>
        <taxon>Duplodnaviria</taxon>
        <taxon>Heunggongvirae</taxon>
        <taxon>Uroviricota</taxon>
        <taxon>Caudoviricetes</taxon>
        <taxon>Herelleviridae</taxon>
        <taxon>Bastillevirinae</taxon>
        <taxon>Shalavirus</taxon>
        <taxon>Shalavirus Shbh1</taxon>
    </lineage>
</organism>
<dbReference type="GeneID" id="28799409"/>
<name>A0A142F167_9CAUD</name>
<evidence type="ECO:0000313" key="2">
    <source>
        <dbReference type="Proteomes" id="UP000201588"/>
    </source>
</evidence>